<dbReference type="Pfam" id="PF10310">
    <property type="entry name" value="DUF5427"/>
    <property type="match status" value="1"/>
</dbReference>
<reference evidence="2 3" key="1">
    <citation type="journal article" date="2018" name="G3 (Bethesda)">
        <title>Phylogenetic and Phylogenomic Definition of Rhizopus Species.</title>
        <authorList>
            <person name="Gryganskyi A.P."/>
            <person name="Golan J."/>
            <person name="Dolatabadi S."/>
            <person name="Mondo S."/>
            <person name="Robb S."/>
            <person name="Idnurm A."/>
            <person name="Muszewska A."/>
            <person name="Steczkiewicz K."/>
            <person name="Masonjones S."/>
            <person name="Liao H.L."/>
            <person name="Gajdeczka M.T."/>
            <person name="Anike F."/>
            <person name="Vuek A."/>
            <person name="Anishchenko I.M."/>
            <person name="Voigt K."/>
            <person name="de Hoog G.S."/>
            <person name="Smith M.E."/>
            <person name="Heitman J."/>
            <person name="Vilgalys R."/>
            <person name="Stajich J.E."/>
        </authorList>
    </citation>
    <scope>NUCLEOTIDE SEQUENCE [LARGE SCALE GENOMIC DNA]</scope>
    <source>
        <strain evidence="2 3">LSU 92-RS-03</strain>
    </source>
</reference>
<evidence type="ECO:0008006" key="4">
    <source>
        <dbReference type="Google" id="ProtNLM"/>
    </source>
</evidence>
<dbReference type="STRING" id="4846.A0A367KHW9"/>
<keyword evidence="3" id="KW-1185">Reference proteome</keyword>
<protein>
    <recommendedName>
        <fullName evidence="4">Maintenance of telomere capping protein 1</fullName>
    </recommendedName>
</protein>
<feature type="compositionally biased region" description="Polar residues" evidence="1">
    <location>
        <begin position="24"/>
        <end position="35"/>
    </location>
</feature>
<proteinExistence type="predicted"/>
<feature type="region of interest" description="Disordered" evidence="1">
    <location>
        <begin position="1"/>
        <end position="50"/>
    </location>
</feature>
<dbReference type="Proteomes" id="UP000253551">
    <property type="component" value="Unassembled WGS sequence"/>
</dbReference>
<evidence type="ECO:0000313" key="3">
    <source>
        <dbReference type="Proteomes" id="UP000253551"/>
    </source>
</evidence>
<dbReference type="AlphaFoldDB" id="A0A367KHW9"/>
<dbReference type="OrthoDB" id="5594977at2759"/>
<dbReference type="PANTHER" id="PTHR28265:SF1">
    <property type="entry name" value="MAINTENANCE OF TELOMERE CAPPING PROTEIN 1"/>
    <property type="match status" value="1"/>
</dbReference>
<name>A0A367KHW9_RHIST</name>
<evidence type="ECO:0000256" key="1">
    <source>
        <dbReference type="SAM" id="MobiDB-lite"/>
    </source>
</evidence>
<comment type="caution">
    <text evidence="2">The sequence shown here is derived from an EMBL/GenBank/DDBJ whole genome shotgun (WGS) entry which is preliminary data.</text>
</comment>
<feature type="non-terminal residue" evidence="2">
    <location>
        <position position="1"/>
    </location>
</feature>
<dbReference type="EMBL" id="PJQM01001680">
    <property type="protein sequence ID" value="RCI01749.1"/>
    <property type="molecule type" value="Genomic_DNA"/>
</dbReference>
<gene>
    <name evidence="2" type="ORF">CU098_002612</name>
</gene>
<organism evidence="2 3">
    <name type="scientific">Rhizopus stolonifer</name>
    <name type="common">Rhizopus nigricans</name>
    <dbReference type="NCBI Taxonomy" id="4846"/>
    <lineage>
        <taxon>Eukaryota</taxon>
        <taxon>Fungi</taxon>
        <taxon>Fungi incertae sedis</taxon>
        <taxon>Mucoromycota</taxon>
        <taxon>Mucoromycotina</taxon>
        <taxon>Mucoromycetes</taxon>
        <taxon>Mucorales</taxon>
        <taxon>Mucorineae</taxon>
        <taxon>Rhizopodaceae</taxon>
        <taxon>Rhizopus</taxon>
    </lineage>
</organism>
<dbReference type="InterPro" id="IPR018814">
    <property type="entry name" value="DUF5427"/>
</dbReference>
<evidence type="ECO:0000313" key="2">
    <source>
        <dbReference type="EMBL" id="RCI01749.1"/>
    </source>
</evidence>
<sequence>TMAEKSSVENKSSLSEAEKFLESLNLTDSGTQESQSDLHDKPTTDPNEIMSFLDEITNYPTADTKQELKKNVASINPPSDPQQPDSGWMSWGNNFWNQASAAVKTTTDQINRSVGNSDAATKLLESRVKDLHNLVNKENIEKLGTGLKSLTNTILETVAPPISEHELVEVWLAYDMVGYVGLEALVYRSFARVMEHTETGQVVVRNPKVENNKSPEERNLNICESLVDGTKLAKANIDHLMKQHYKPTEETKDTLQAETAPVIQCPVFMTIQPVKLSMPAMDANDTETEQLSFVILMVDPTYSLKFKTYSQTIALDWLDVPYEENEWVEDKMVEVIRMAVTTIAQDYVWTRMSGSLSSVHSQSGTEEV</sequence>
<accession>A0A367KHW9</accession>
<dbReference type="PANTHER" id="PTHR28265">
    <property type="entry name" value="MAINTENANCE OF TELOMERE CAPPING PROTEIN 1"/>
    <property type="match status" value="1"/>
</dbReference>